<reference evidence="1" key="2">
    <citation type="journal article" date="2015" name="Fish Shellfish Immunol.">
        <title>Early steps in the European eel (Anguilla anguilla)-Vibrio vulnificus interaction in the gills: Role of the RtxA13 toxin.</title>
        <authorList>
            <person name="Callol A."/>
            <person name="Pajuelo D."/>
            <person name="Ebbesson L."/>
            <person name="Teles M."/>
            <person name="MacKenzie S."/>
            <person name="Amaro C."/>
        </authorList>
    </citation>
    <scope>NUCLEOTIDE SEQUENCE</scope>
</reference>
<name>A0A0E9QKN7_ANGAN</name>
<accession>A0A0E9QKN7</accession>
<sequence>MKWTVRSFKSSAFAYLRRVCFGLKTKLLCMDTDAVGEVHSQVAKRQDNNQAEL</sequence>
<organism evidence="1">
    <name type="scientific">Anguilla anguilla</name>
    <name type="common">European freshwater eel</name>
    <name type="synonym">Muraena anguilla</name>
    <dbReference type="NCBI Taxonomy" id="7936"/>
    <lineage>
        <taxon>Eukaryota</taxon>
        <taxon>Metazoa</taxon>
        <taxon>Chordata</taxon>
        <taxon>Craniata</taxon>
        <taxon>Vertebrata</taxon>
        <taxon>Euteleostomi</taxon>
        <taxon>Actinopterygii</taxon>
        <taxon>Neopterygii</taxon>
        <taxon>Teleostei</taxon>
        <taxon>Anguilliformes</taxon>
        <taxon>Anguillidae</taxon>
        <taxon>Anguilla</taxon>
    </lineage>
</organism>
<proteinExistence type="predicted"/>
<evidence type="ECO:0000313" key="1">
    <source>
        <dbReference type="EMBL" id="JAH17077.1"/>
    </source>
</evidence>
<protein>
    <submittedName>
        <fullName evidence="1">Uncharacterized protein</fullName>
    </submittedName>
</protein>
<dbReference type="AlphaFoldDB" id="A0A0E9QKN7"/>
<dbReference type="EMBL" id="GBXM01091500">
    <property type="protein sequence ID" value="JAH17077.1"/>
    <property type="molecule type" value="Transcribed_RNA"/>
</dbReference>
<reference evidence="1" key="1">
    <citation type="submission" date="2014-11" db="EMBL/GenBank/DDBJ databases">
        <authorList>
            <person name="Amaro Gonzalez C."/>
        </authorList>
    </citation>
    <scope>NUCLEOTIDE SEQUENCE</scope>
</reference>